<dbReference type="Pfam" id="PF00553">
    <property type="entry name" value="CBM_2"/>
    <property type="match status" value="1"/>
</dbReference>
<dbReference type="Gene3D" id="2.60.40.290">
    <property type="match status" value="1"/>
</dbReference>
<dbReference type="Gene3D" id="2.40.50.90">
    <property type="match status" value="1"/>
</dbReference>
<dbReference type="GO" id="GO:0030247">
    <property type="term" value="F:polysaccharide binding"/>
    <property type="evidence" value="ECO:0007669"/>
    <property type="project" value="UniProtKB-UniRule"/>
</dbReference>
<dbReference type="InterPro" id="IPR035437">
    <property type="entry name" value="SNase_OB-fold_sf"/>
</dbReference>
<evidence type="ECO:0000313" key="4">
    <source>
        <dbReference type="Proteomes" id="UP000199623"/>
    </source>
</evidence>
<evidence type="ECO:0000259" key="2">
    <source>
        <dbReference type="PROSITE" id="PS51173"/>
    </source>
</evidence>
<dbReference type="EMBL" id="FNCC01000009">
    <property type="protein sequence ID" value="SDG61154.1"/>
    <property type="molecule type" value="Genomic_DNA"/>
</dbReference>
<dbReference type="SUPFAM" id="SSF50199">
    <property type="entry name" value="Staphylococcal nuclease"/>
    <property type="match status" value="1"/>
</dbReference>
<dbReference type="InterPro" id="IPR012291">
    <property type="entry name" value="CBM2_carb-bd_dom_sf"/>
</dbReference>
<evidence type="ECO:0000256" key="1">
    <source>
        <dbReference type="SAM" id="MobiDB-lite"/>
    </source>
</evidence>
<dbReference type="SUPFAM" id="SSF49384">
    <property type="entry name" value="Carbohydrate-binding domain"/>
    <property type="match status" value="1"/>
</dbReference>
<dbReference type="OrthoDB" id="3401948at2"/>
<dbReference type="InterPro" id="IPR001919">
    <property type="entry name" value="CBD2"/>
</dbReference>
<dbReference type="AlphaFoldDB" id="A0A1G7VN46"/>
<proteinExistence type="predicted"/>
<dbReference type="Proteomes" id="UP000199623">
    <property type="component" value="Unassembled WGS sequence"/>
</dbReference>
<name>A0A1G7VN46_9PSEU</name>
<feature type="domain" description="CBM2" evidence="2">
    <location>
        <begin position="196"/>
        <end position="306"/>
    </location>
</feature>
<feature type="compositionally biased region" description="Low complexity" evidence="1">
    <location>
        <begin position="162"/>
        <end position="193"/>
    </location>
</feature>
<dbReference type="PROSITE" id="PS51257">
    <property type="entry name" value="PROKAR_LIPOPROTEIN"/>
    <property type="match status" value="1"/>
</dbReference>
<dbReference type="PROSITE" id="PS51173">
    <property type="entry name" value="CBM2"/>
    <property type="match status" value="1"/>
</dbReference>
<reference evidence="4" key="1">
    <citation type="submission" date="2016-10" db="EMBL/GenBank/DDBJ databases">
        <authorList>
            <person name="Varghese N."/>
            <person name="Submissions S."/>
        </authorList>
    </citation>
    <scope>NUCLEOTIDE SEQUENCE [LARGE SCALE GENOMIC DNA]</scope>
    <source>
        <strain evidence="4">CGMCC 4.3506</strain>
    </source>
</reference>
<keyword evidence="4" id="KW-1185">Reference proteome</keyword>
<gene>
    <name evidence="3" type="ORF">SAMN05216553_109335</name>
</gene>
<dbReference type="SMART" id="SM00637">
    <property type="entry name" value="CBD_II"/>
    <property type="match status" value="1"/>
</dbReference>
<evidence type="ECO:0000313" key="3">
    <source>
        <dbReference type="EMBL" id="SDG61154.1"/>
    </source>
</evidence>
<dbReference type="GO" id="GO:0004553">
    <property type="term" value="F:hydrolase activity, hydrolyzing O-glycosyl compounds"/>
    <property type="evidence" value="ECO:0007669"/>
    <property type="project" value="InterPro"/>
</dbReference>
<sequence>MLGKHVLVVAVVLLVSACTSEPERPPSSSTVPVKPPTLVNEVVPPQDVLTVVRDVVDGRTVELADGTKVRIARLEEPKACFATAARDFARSTLLARSVRYTGLQVGEVELRLEDGTDYAVLAVRQGALRPENTDNGPLTSARDEASAAKRGLWGPPCDGSDTAKPTPTTTTTTTEAAAPAPATTAPRPTATTATPPPAAKAACVVSYRVSGQWQGGFQANVTVRNTGSAPVDGWVVRWTFSNGESVREMWDARGGQSGTSVSASNADYNPRIAPGASVRFGFNGTTRGSHRAPAGFSLNGTQCSVG</sequence>
<feature type="region of interest" description="Disordered" evidence="1">
    <location>
        <begin position="129"/>
        <end position="196"/>
    </location>
</feature>
<dbReference type="InterPro" id="IPR008965">
    <property type="entry name" value="CBM2/CBM3_carb-bd_dom_sf"/>
</dbReference>
<accession>A0A1G7VN46</accession>
<dbReference type="RefSeq" id="WP_090051968.1">
    <property type="nucleotide sequence ID" value="NZ_FNCC01000009.1"/>
</dbReference>
<organism evidence="3 4">
    <name type="scientific">Lentzea fradiae</name>
    <dbReference type="NCBI Taxonomy" id="200378"/>
    <lineage>
        <taxon>Bacteria</taxon>
        <taxon>Bacillati</taxon>
        <taxon>Actinomycetota</taxon>
        <taxon>Actinomycetes</taxon>
        <taxon>Pseudonocardiales</taxon>
        <taxon>Pseudonocardiaceae</taxon>
        <taxon>Lentzea</taxon>
    </lineage>
</organism>
<dbReference type="GO" id="GO:0005975">
    <property type="term" value="P:carbohydrate metabolic process"/>
    <property type="evidence" value="ECO:0007669"/>
    <property type="project" value="InterPro"/>
</dbReference>
<protein>
    <submittedName>
        <fullName evidence="3">Cellulose binding domain-containing protein</fullName>
    </submittedName>
</protein>
<dbReference type="STRING" id="200378.SAMN05216553_109335"/>